<dbReference type="GeneID" id="61615000"/>
<evidence type="ECO:0000256" key="3">
    <source>
        <dbReference type="ARBA" id="ARBA00023125"/>
    </source>
</evidence>
<dbReference type="HOGENOM" id="CLU_106247_2_1_5"/>
<evidence type="ECO:0000313" key="7">
    <source>
        <dbReference type="Proteomes" id="UP000001108"/>
    </source>
</evidence>
<dbReference type="InterPro" id="IPR041920">
    <property type="entry name" value="ROS/MUCR_sf"/>
</dbReference>
<evidence type="ECO:0000256" key="5">
    <source>
        <dbReference type="SAM" id="MobiDB-lite"/>
    </source>
</evidence>
<evidence type="ECO:0000313" key="6">
    <source>
        <dbReference type="EMBL" id="ABR64708.1"/>
    </source>
</evidence>
<comment type="similarity">
    <text evidence="1">Belongs to the ros/MucR family.</text>
</comment>
<protein>
    <submittedName>
        <fullName evidence="6">Transcriptional regulator, MucR family</fullName>
    </submittedName>
</protein>
<dbReference type="EMBL" id="CP000740">
    <property type="protein sequence ID" value="ABR64708.1"/>
    <property type="molecule type" value="Genomic_DNA"/>
</dbReference>
<dbReference type="Gene3D" id="1.10.10.1550">
    <property type="entry name" value="ROS/MUCR transcriptional regulator protein"/>
    <property type="match status" value="1"/>
</dbReference>
<dbReference type="GO" id="GO:0008270">
    <property type="term" value="F:zinc ion binding"/>
    <property type="evidence" value="ECO:0007669"/>
    <property type="project" value="InterPro"/>
</dbReference>
<evidence type="ECO:0000256" key="1">
    <source>
        <dbReference type="ARBA" id="ARBA00007031"/>
    </source>
</evidence>
<feature type="compositionally biased region" description="Low complexity" evidence="5">
    <location>
        <begin position="133"/>
        <end position="151"/>
    </location>
</feature>
<geneLocation type="plasmid" evidence="6 7">
    <name>pSMED02</name>
</geneLocation>
<keyword evidence="4" id="KW-0804">Transcription</keyword>
<keyword evidence="2" id="KW-0805">Transcription regulation</keyword>
<keyword evidence="3" id="KW-0238">DNA-binding</keyword>
<dbReference type="OrthoDB" id="9809693at2"/>
<dbReference type="Pfam" id="PF05443">
    <property type="entry name" value="ROS_MUCR"/>
    <property type="match status" value="1"/>
</dbReference>
<reference evidence="6 7" key="2">
    <citation type="journal article" date="2010" name="Stand. Genomic Sci.">
        <title>Complete genome sequence of the Medicago microsymbiont Ensifer (Sinorhizobium) medicae strain WSM419.</title>
        <authorList>
            <person name="Reeve W."/>
            <person name="Chain P."/>
            <person name="O'Hara G."/>
            <person name="Ardley J."/>
            <person name="Nandesena K."/>
            <person name="Brau L."/>
            <person name="Tiwari R."/>
            <person name="Malfatti S."/>
            <person name="Kiss H."/>
            <person name="Lapidus A."/>
            <person name="Copeland A."/>
            <person name="Nolan M."/>
            <person name="Land M."/>
            <person name="Hauser L."/>
            <person name="Chang Y.J."/>
            <person name="Ivanova N."/>
            <person name="Mavromatis K."/>
            <person name="Markowitz V."/>
            <person name="Kyrpides N."/>
            <person name="Gollagher M."/>
            <person name="Yates R."/>
            <person name="Dilworth M."/>
            <person name="Howieson J."/>
        </authorList>
    </citation>
    <scope>NUCLEOTIDE SEQUENCE [LARGE SCALE GENOMIC DNA]</scope>
    <source>
        <strain evidence="6 7">WSM419</strain>
        <plasmid evidence="7">Plasmid pSMED02</plasmid>
    </source>
</reference>
<dbReference type="KEGG" id="smd:Smed_6057"/>
<dbReference type="GO" id="GO:0006355">
    <property type="term" value="P:regulation of DNA-templated transcription"/>
    <property type="evidence" value="ECO:0007669"/>
    <property type="project" value="InterPro"/>
</dbReference>
<gene>
    <name evidence="6" type="ordered locus">Smed_6057</name>
</gene>
<feature type="region of interest" description="Disordered" evidence="5">
    <location>
        <begin position="130"/>
        <end position="151"/>
    </location>
</feature>
<evidence type="ECO:0000256" key="2">
    <source>
        <dbReference type="ARBA" id="ARBA00023015"/>
    </source>
</evidence>
<evidence type="ECO:0000256" key="4">
    <source>
        <dbReference type="ARBA" id="ARBA00023163"/>
    </source>
</evidence>
<dbReference type="RefSeq" id="WP_011970813.1">
    <property type="nucleotide sequence ID" value="NC_009621.1"/>
</dbReference>
<dbReference type="eggNOG" id="COG4957">
    <property type="taxonomic scope" value="Bacteria"/>
</dbReference>
<sequence length="151" mass="16760">MTESRSNELRLELTSRIVSAYLSRNVIAPSELPHLIQQTYGSLGKTSEPAKTAATVEEQRPAVPIKKSVTDDFIVCLEDGKSFKSLKRHLMAKYALTPEQYREKWKLPADYPMVAPNYARKRSELARATGLGKKSAAKLSQASAWSSADFG</sequence>
<dbReference type="InterPro" id="IPR008807">
    <property type="entry name" value="ROS_MUCR"/>
</dbReference>
<accession>A6UM28</accession>
<proteinExistence type="inferred from homology"/>
<reference evidence="7" key="1">
    <citation type="submission" date="2007-06" db="EMBL/GenBank/DDBJ databases">
        <title>Complete sequence of Sinorhizobium medicae WSM419 plasmid pSMED02.</title>
        <authorList>
            <consortium name="US DOE Joint Genome Institute"/>
            <person name="Copeland A."/>
            <person name="Lucas S."/>
            <person name="Lapidus A."/>
            <person name="Barry K."/>
            <person name="Glavina del Rio T."/>
            <person name="Dalin E."/>
            <person name="Tice H."/>
            <person name="Pitluck S."/>
            <person name="Chain P."/>
            <person name="Malfatti S."/>
            <person name="Shin M."/>
            <person name="Vergez L."/>
            <person name="Schmutz J."/>
            <person name="Larimer F."/>
            <person name="Land M."/>
            <person name="Hauser L."/>
            <person name="Kyrpides N."/>
            <person name="Mikhailova N."/>
            <person name="Reeve W.G."/>
            <person name="Richardson P."/>
        </authorList>
    </citation>
    <scope>NUCLEOTIDE SEQUENCE [LARGE SCALE GENOMIC DNA]</scope>
    <source>
        <strain evidence="7">WSM419</strain>
        <plasmid evidence="7">Plasmid pSMED02</plasmid>
    </source>
</reference>
<dbReference type="AlphaFoldDB" id="A6UM28"/>
<keyword evidence="6" id="KW-0614">Plasmid</keyword>
<dbReference type="GO" id="GO:0003677">
    <property type="term" value="F:DNA binding"/>
    <property type="evidence" value="ECO:0007669"/>
    <property type="project" value="UniProtKB-KW"/>
</dbReference>
<organism evidence="6 7">
    <name type="scientific">Sinorhizobium medicae (strain WSM419)</name>
    <name type="common">Ensifer medicae</name>
    <dbReference type="NCBI Taxonomy" id="366394"/>
    <lineage>
        <taxon>Bacteria</taxon>
        <taxon>Pseudomonadati</taxon>
        <taxon>Pseudomonadota</taxon>
        <taxon>Alphaproteobacteria</taxon>
        <taxon>Hyphomicrobiales</taxon>
        <taxon>Rhizobiaceae</taxon>
        <taxon>Sinorhizobium/Ensifer group</taxon>
        <taxon>Sinorhizobium</taxon>
    </lineage>
</organism>
<name>A6UM28_SINMW</name>
<dbReference type="Proteomes" id="UP000001108">
    <property type="component" value="Plasmid pSMED02"/>
</dbReference>
<dbReference type="PATRIC" id="fig|366394.8.peg.2565"/>